<sequence length="99" mass="10402">MKGLWCSCSGPTRVGSAGINSPNPQKISFFFSLSLSSSLGSLSSLISLKNIHVVLHEHMNAGGGPPPGPDSGVLSHRDVRFPAVSPPCRIPKITQKIPN</sequence>
<gene>
    <name evidence="2" type="ORF">L195_g035886</name>
    <name evidence="3" type="ORF">L195_g037674</name>
    <name evidence="1" type="ORF">L195_g057987</name>
</gene>
<evidence type="ECO:0000313" key="4">
    <source>
        <dbReference type="Proteomes" id="UP000236291"/>
    </source>
</evidence>
<dbReference type="Proteomes" id="UP000236291">
    <property type="component" value="Unassembled WGS sequence"/>
</dbReference>
<proteinExistence type="predicted"/>
<accession>A0A2K3KXM0</accession>
<evidence type="ECO:0000313" key="1">
    <source>
        <dbReference type="EMBL" id="PNX71031.1"/>
    </source>
</evidence>
<organism evidence="1 4">
    <name type="scientific">Trifolium pratense</name>
    <name type="common">Red clover</name>
    <dbReference type="NCBI Taxonomy" id="57577"/>
    <lineage>
        <taxon>Eukaryota</taxon>
        <taxon>Viridiplantae</taxon>
        <taxon>Streptophyta</taxon>
        <taxon>Embryophyta</taxon>
        <taxon>Tracheophyta</taxon>
        <taxon>Spermatophyta</taxon>
        <taxon>Magnoliopsida</taxon>
        <taxon>eudicotyledons</taxon>
        <taxon>Gunneridae</taxon>
        <taxon>Pentapetalae</taxon>
        <taxon>rosids</taxon>
        <taxon>fabids</taxon>
        <taxon>Fabales</taxon>
        <taxon>Fabaceae</taxon>
        <taxon>Papilionoideae</taxon>
        <taxon>50 kb inversion clade</taxon>
        <taxon>NPAAA clade</taxon>
        <taxon>Hologalegina</taxon>
        <taxon>IRL clade</taxon>
        <taxon>Trifolieae</taxon>
        <taxon>Trifolium</taxon>
    </lineage>
</organism>
<dbReference type="AlphaFoldDB" id="A0A2K3KXM0"/>
<dbReference type="EMBL" id="ASHM01036865">
    <property type="protein sequence ID" value="PNX79896.1"/>
    <property type="molecule type" value="Genomic_DNA"/>
</dbReference>
<reference evidence="1 4" key="1">
    <citation type="journal article" date="2014" name="Am. J. Bot.">
        <title>Genome assembly and annotation for red clover (Trifolium pratense; Fabaceae).</title>
        <authorList>
            <person name="Istvanek J."/>
            <person name="Jaros M."/>
            <person name="Krenek A."/>
            <person name="Repkova J."/>
        </authorList>
    </citation>
    <scope>NUCLEOTIDE SEQUENCE [LARGE SCALE GENOMIC DNA]</scope>
    <source>
        <strain evidence="4">cv. Tatra</strain>
        <tissue evidence="1">Young leaves</tissue>
    </source>
</reference>
<reference evidence="1 4" key="2">
    <citation type="journal article" date="2017" name="Front. Plant Sci.">
        <title>Gene Classification and Mining of Molecular Markers Useful in Red Clover (Trifolium pratense) Breeding.</title>
        <authorList>
            <person name="Istvanek J."/>
            <person name="Dluhosova J."/>
            <person name="Dluhos P."/>
            <person name="Patkova L."/>
            <person name="Nedelnik J."/>
            <person name="Repkova J."/>
        </authorList>
    </citation>
    <scope>NUCLEOTIDE SEQUENCE [LARGE SCALE GENOMIC DNA]</scope>
    <source>
        <strain evidence="4">cv. Tatra</strain>
        <tissue evidence="1">Young leaves</tissue>
    </source>
</reference>
<protein>
    <submittedName>
        <fullName evidence="1">Uncharacterized protein</fullName>
    </submittedName>
</protein>
<evidence type="ECO:0000313" key="3">
    <source>
        <dbReference type="EMBL" id="PNX81650.1"/>
    </source>
</evidence>
<comment type="caution">
    <text evidence="1">The sequence shown here is derived from an EMBL/GenBank/DDBJ whole genome shotgun (WGS) entry which is preliminary data.</text>
</comment>
<evidence type="ECO:0000313" key="2">
    <source>
        <dbReference type="EMBL" id="PNX79896.1"/>
    </source>
</evidence>
<dbReference type="EMBL" id="ASHM01117923">
    <property type="protein sequence ID" value="PNX71031.1"/>
    <property type="molecule type" value="Genomic_DNA"/>
</dbReference>
<dbReference type="EMBL" id="ASHM01040311">
    <property type="protein sequence ID" value="PNX81650.1"/>
    <property type="molecule type" value="Genomic_DNA"/>
</dbReference>
<name>A0A2K3KXM0_TRIPR</name>